<evidence type="ECO:0000256" key="3">
    <source>
        <dbReference type="ARBA" id="ARBA00022679"/>
    </source>
</evidence>
<organism evidence="7 8">
    <name type="scientific">Puccinia coronata f. sp. avenae</name>
    <dbReference type="NCBI Taxonomy" id="200324"/>
    <lineage>
        <taxon>Eukaryota</taxon>
        <taxon>Fungi</taxon>
        <taxon>Dikarya</taxon>
        <taxon>Basidiomycota</taxon>
        <taxon>Pucciniomycotina</taxon>
        <taxon>Pucciniomycetes</taxon>
        <taxon>Pucciniales</taxon>
        <taxon>Pucciniaceae</taxon>
        <taxon>Puccinia</taxon>
    </lineage>
</organism>
<dbReference type="InterPro" id="IPR003333">
    <property type="entry name" value="CMAS"/>
</dbReference>
<keyword evidence="3" id="KW-0808">Transferase</keyword>
<dbReference type="Gene3D" id="3.40.50.150">
    <property type="entry name" value="Vaccinia Virus protein VP39"/>
    <property type="match status" value="1"/>
</dbReference>
<evidence type="ECO:0000256" key="4">
    <source>
        <dbReference type="ARBA" id="ARBA00022691"/>
    </source>
</evidence>
<dbReference type="EMBL" id="PGCJ01000901">
    <property type="protein sequence ID" value="PLW15240.1"/>
    <property type="molecule type" value="Genomic_DNA"/>
</dbReference>
<evidence type="ECO:0008006" key="9">
    <source>
        <dbReference type="Google" id="ProtNLM"/>
    </source>
</evidence>
<evidence type="ECO:0000256" key="6">
    <source>
        <dbReference type="SAM" id="MobiDB-lite"/>
    </source>
</evidence>
<sequence>MDQDYLKTKNYEADSGSLLALTNQSLHAIKEKIVNTTTFAPLVLLAKKTIVSLLSKIEHGRIHMHTKQESWTFGGQCTTKAHGEQEEEEVSIQVLSDAFWIRMFLLSDMGFAEAYMVGDIRVDRLDALFKIFIRNRAHVSEMSMLASSLFGALNRLMNSRFINSVSNTLSNISAHYDISNDMFRAFLSNDMTYSCAYFTPDLGGINGDLKAIKLEGEGVQEEEEEEEEEDDDDDEDGDDGKKEEDPLELAQYAKLDLIIEKARIRKGDRVLEIGSGWGSLAIRAVERTGCTVDTITLSVEQKRLAEKRISAAGLKDKIIVHLMDYRDIPRSFERPFDRVVSVEMLESVGIQFLIPFFNTLHRSLHPLHGIAVFQVITIPESRFDRYVKEVDFIRKWIFPGGVLPSVTALTNAITQGSENGQLVIDSVQNIGPHYARTLREWERRFIRNFDQIIAPCLLTTYPELDRNPHRVEIFKRKWIYYFEYCAAGFDARVLGDHIFTLTREGNLTL</sequence>
<dbReference type="GO" id="GO:0008168">
    <property type="term" value="F:methyltransferase activity"/>
    <property type="evidence" value="ECO:0007669"/>
    <property type="project" value="UniProtKB-KW"/>
</dbReference>
<dbReference type="SUPFAM" id="SSF53335">
    <property type="entry name" value="S-adenosyl-L-methionine-dependent methyltransferases"/>
    <property type="match status" value="1"/>
</dbReference>
<evidence type="ECO:0000256" key="2">
    <source>
        <dbReference type="ARBA" id="ARBA00022603"/>
    </source>
</evidence>
<dbReference type="PANTHER" id="PTHR43667:SF2">
    <property type="entry name" value="FATTY ACID C-METHYL TRANSFERASE"/>
    <property type="match status" value="1"/>
</dbReference>
<accession>A0A2N5SPW1</accession>
<dbReference type="PIRSF" id="PIRSF003085">
    <property type="entry name" value="CMAS"/>
    <property type="match status" value="1"/>
</dbReference>
<name>A0A2N5SPW1_9BASI</name>
<feature type="region of interest" description="Disordered" evidence="6">
    <location>
        <begin position="217"/>
        <end position="245"/>
    </location>
</feature>
<dbReference type="OrthoDB" id="8300214at2759"/>
<dbReference type="Pfam" id="PF02353">
    <property type="entry name" value="CMAS"/>
    <property type="match status" value="2"/>
</dbReference>
<evidence type="ECO:0000256" key="5">
    <source>
        <dbReference type="ARBA" id="ARBA00023098"/>
    </source>
</evidence>
<evidence type="ECO:0000313" key="8">
    <source>
        <dbReference type="Proteomes" id="UP000235388"/>
    </source>
</evidence>
<evidence type="ECO:0000313" key="7">
    <source>
        <dbReference type="EMBL" id="PLW15240.1"/>
    </source>
</evidence>
<dbReference type="InterPro" id="IPR029063">
    <property type="entry name" value="SAM-dependent_MTases_sf"/>
</dbReference>
<comment type="similarity">
    <text evidence="1">Belongs to the CFA/CMAS family.</text>
</comment>
<reference evidence="7 8" key="1">
    <citation type="submission" date="2017-11" db="EMBL/GenBank/DDBJ databases">
        <title>De novo assembly and phasing of dikaryotic genomes from two isolates of Puccinia coronata f. sp. avenae, the causal agent of oat crown rust.</title>
        <authorList>
            <person name="Miller M.E."/>
            <person name="Zhang Y."/>
            <person name="Omidvar V."/>
            <person name="Sperschneider J."/>
            <person name="Schwessinger B."/>
            <person name="Raley C."/>
            <person name="Palmer J.M."/>
            <person name="Garnica D."/>
            <person name="Upadhyaya N."/>
            <person name="Rathjen J."/>
            <person name="Taylor J.M."/>
            <person name="Park R.F."/>
            <person name="Dodds P.N."/>
            <person name="Hirsch C.D."/>
            <person name="Kianian S.F."/>
            <person name="Figueroa M."/>
        </authorList>
    </citation>
    <scope>NUCLEOTIDE SEQUENCE [LARGE SCALE GENOMIC DNA]</scope>
    <source>
        <strain evidence="7">12NC29</strain>
    </source>
</reference>
<dbReference type="Proteomes" id="UP000235388">
    <property type="component" value="Unassembled WGS sequence"/>
</dbReference>
<dbReference type="InterPro" id="IPR050723">
    <property type="entry name" value="CFA/CMAS"/>
</dbReference>
<gene>
    <name evidence="7" type="ORF">PCANC_13891</name>
</gene>
<keyword evidence="5" id="KW-0443">Lipid metabolism</keyword>
<proteinExistence type="inferred from homology"/>
<dbReference type="GO" id="GO:0032259">
    <property type="term" value="P:methylation"/>
    <property type="evidence" value="ECO:0007669"/>
    <property type="project" value="UniProtKB-KW"/>
</dbReference>
<dbReference type="STRING" id="200324.A0A2N5SPW1"/>
<keyword evidence="8" id="KW-1185">Reference proteome</keyword>
<protein>
    <recommendedName>
        <fullName evidence="9">Cyclopropane-fatty-acyl-phospholipid synthase</fullName>
    </recommendedName>
</protein>
<comment type="caution">
    <text evidence="7">The sequence shown here is derived from an EMBL/GenBank/DDBJ whole genome shotgun (WGS) entry which is preliminary data.</text>
</comment>
<keyword evidence="2" id="KW-0489">Methyltransferase</keyword>
<dbReference type="PANTHER" id="PTHR43667">
    <property type="entry name" value="CYCLOPROPANE-FATTY-ACYL-PHOSPHOLIPID SYNTHASE"/>
    <property type="match status" value="1"/>
</dbReference>
<feature type="compositionally biased region" description="Acidic residues" evidence="6">
    <location>
        <begin position="218"/>
        <end position="238"/>
    </location>
</feature>
<keyword evidence="4" id="KW-0949">S-adenosyl-L-methionine</keyword>
<dbReference type="GO" id="GO:0008610">
    <property type="term" value="P:lipid biosynthetic process"/>
    <property type="evidence" value="ECO:0007669"/>
    <property type="project" value="InterPro"/>
</dbReference>
<dbReference type="AlphaFoldDB" id="A0A2N5SPW1"/>
<evidence type="ECO:0000256" key="1">
    <source>
        <dbReference type="ARBA" id="ARBA00010815"/>
    </source>
</evidence>
<dbReference type="CDD" id="cd02440">
    <property type="entry name" value="AdoMet_MTases"/>
    <property type="match status" value="1"/>
</dbReference>